<evidence type="ECO:0000256" key="1">
    <source>
        <dbReference type="ARBA" id="ARBA00004496"/>
    </source>
</evidence>
<evidence type="ECO:0000259" key="5">
    <source>
        <dbReference type="Pfam" id="PF07989"/>
    </source>
</evidence>
<feature type="compositionally biased region" description="Basic and acidic residues" evidence="4">
    <location>
        <begin position="694"/>
        <end position="710"/>
    </location>
</feature>
<dbReference type="GO" id="GO:0005815">
    <property type="term" value="C:microtubule organizing center"/>
    <property type="evidence" value="ECO:0007669"/>
    <property type="project" value="InterPro"/>
</dbReference>
<evidence type="ECO:0000256" key="2">
    <source>
        <dbReference type="ARBA" id="ARBA00022490"/>
    </source>
</evidence>
<dbReference type="AlphaFoldDB" id="A0AAD9FSJ6"/>
<feature type="compositionally biased region" description="Polar residues" evidence="4">
    <location>
        <begin position="94"/>
        <end position="106"/>
    </location>
</feature>
<evidence type="ECO:0000256" key="3">
    <source>
        <dbReference type="SAM" id="Coils"/>
    </source>
</evidence>
<feature type="region of interest" description="Disordered" evidence="4">
    <location>
        <begin position="1"/>
        <end position="147"/>
    </location>
</feature>
<evidence type="ECO:0000313" key="7">
    <source>
        <dbReference type="Proteomes" id="UP001182556"/>
    </source>
</evidence>
<dbReference type="Pfam" id="PF07989">
    <property type="entry name" value="Cnn_1N"/>
    <property type="match status" value="1"/>
</dbReference>
<reference evidence="6" key="1">
    <citation type="submission" date="2023-02" db="EMBL/GenBank/DDBJ databases">
        <title>Identification and recombinant expression of a fungal hydrolase from Papiliotrema laurentii that hydrolyzes apple cutin and clears colloidal polyester polyurethane.</title>
        <authorList>
            <consortium name="DOE Joint Genome Institute"/>
            <person name="Roman V.A."/>
            <person name="Bojanowski C."/>
            <person name="Crable B.R."/>
            <person name="Wagner D.N."/>
            <person name="Hung C.S."/>
            <person name="Nadeau L.J."/>
            <person name="Schratz L."/>
            <person name="Haridas S."/>
            <person name="Pangilinan J."/>
            <person name="Lipzen A."/>
            <person name="Na H."/>
            <person name="Yan M."/>
            <person name="Ng V."/>
            <person name="Grigoriev I.V."/>
            <person name="Spatafora J.W."/>
            <person name="Barlow D."/>
            <person name="Biffinger J."/>
            <person name="Kelley-Loughnane N."/>
            <person name="Varaljay V.A."/>
            <person name="Crookes-Goodson W.J."/>
        </authorList>
    </citation>
    <scope>NUCLEOTIDE SEQUENCE</scope>
    <source>
        <strain evidence="6">5307AH</strain>
    </source>
</reference>
<protein>
    <recommendedName>
        <fullName evidence="5">Centrosomin N-terminal motif 1 domain-containing protein</fullName>
    </recommendedName>
</protein>
<feature type="domain" description="Centrosomin N-terminal motif 1" evidence="5">
    <location>
        <begin position="198"/>
        <end position="270"/>
    </location>
</feature>
<feature type="compositionally biased region" description="Polar residues" evidence="4">
    <location>
        <begin position="1"/>
        <end position="42"/>
    </location>
</feature>
<keyword evidence="3" id="KW-0175">Coiled coil</keyword>
<feature type="region of interest" description="Disordered" evidence="4">
    <location>
        <begin position="166"/>
        <end position="194"/>
    </location>
</feature>
<feature type="region of interest" description="Disordered" evidence="4">
    <location>
        <begin position="694"/>
        <end position="733"/>
    </location>
</feature>
<evidence type="ECO:0000313" key="6">
    <source>
        <dbReference type="EMBL" id="KAK1925384.1"/>
    </source>
</evidence>
<gene>
    <name evidence="6" type="ORF">DB88DRAFT_436436</name>
</gene>
<dbReference type="SUPFAM" id="SSF57997">
    <property type="entry name" value="Tropomyosin"/>
    <property type="match status" value="1"/>
</dbReference>
<comment type="subcellular location">
    <subcellularLocation>
        <location evidence="1">Cytoplasm</location>
    </subcellularLocation>
</comment>
<keyword evidence="2" id="KW-0963">Cytoplasm</keyword>
<accession>A0AAD9FSJ6</accession>
<feature type="compositionally biased region" description="Polar residues" evidence="4">
    <location>
        <begin position="69"/>
        <end position="78"/>
    </location>
</feature>
<name>A0AAD9FSJ6_PAPLA</name>
<dbReference type="Gene3D" id="1.10.287.1490">
    <property type="match status" value="2"/>
</dbReference>
<dbReference type="Proteomes" id="UP001182556">
    <property type="component" value="Unassembled WGS sequence"/>
</dbReference>
<dbReference type="GO" id="GO:0005737">
    <property type="term" value="C:cytoplasm"/>
    <property type="evidence" value="ECO:0007669"/>
    <property type="project" value="UniProtKB-SubCell"/>
</dbReference>
<dbReference type="InterPro" id="IPR012943">
    <property type="entry name" value="Cnn_1N"/>
</dbReference>
<keyword evidence="7" id="KW-1185">Reference proteome</keyword>
<feature type="compositionally biased region" description="Basic and acidic residues" evidence="4">
    <location>
        <begin position="43"/>
        <end position="52"/>
    </location>
</feature>
<organism evidence="6 7">
    <name type="scientific">Papiliotrema laurentii</name>
    <name type="common">Cryptococcus laurentii</name>
    <dbReference type="NCBI Taxonomy" id="5418"/>
    <lineage>
        <taxon>Eukaryota</taxon>
        <taxon>Fungi</taxon>
        <taxon>Dikarya</taxon>
        <taxon>Basidiomycota</taxon>
        <taxon>Agaricomycotina</taxon>
        <taxon>Tremellomycetes</taxon>
        <taxon>Tremellales</taxon>
        <taxon>Rhynchogastremaceae</taxon>
        <taxon>Papiliotrema</taxon>
    </lineage>
</organism>
<comment type="caution">
    <text evidence="6">The sequence shown here is derived from an EMBL/GenBank/DDBJ whole genome shotgun (WGS) entry which is preliminary data.</text>
</comment>
<feature type="region of interest" description="Disordered" evidence="4">
    <location>
        <begin position="1007"/>
        <end position="1031"/>
    </location>
</feature>
<feature type="coiled-coil region" evidence="3">
    <location>
        <begin position="199"/>
        <end position="357"/>
    </location>
</feature>
<feature type="compositionally biased region" description="Basic and acidic residues" evidence="4">
    <location>
        <begin position="717"/>
        <end position="733"/>
    </location>
</feature>
<dbReference type="EMBL" id="JAODAN010000003">
    <property type="protein sequence ID" value="KAK1925384.1"/>
    <property type="molecule type" value="Genomic_DNA"/>
</dbReference>
<proteinExistence type="predicted"/>
<sequence length="1031" mass="117090">MPPVSSLTNLLHSPAPSSDASTIHGQGNTLPDISLGSLGSSFRSEDQEDGRRITRTPLSRAPNLPSIISPETSQSPELSTPPAYAPASALLNLSPPTTVRRASSHSALPDIAPGSQAPRRSRILRRNSASSISSEESEALRGPYGQDTEDDVVLSVLSVNISPRANGADSLGKSYSRPSKRSGRHSVAADVSTTAPLTLRDQEQQLNAAKKDIFNLQLENHFLKERLANMAPDQIEGALNENVKLKLEILNISKEMKKLKKILTQQDKDLAEAQKERENRLGRGGADLREVEALYREEKERRRAIEQKLEEEIEARGRVEEDLESAKGTVQDHLEEAERLRDAVDRAEDELDRVKSGLGDNAADERNRQDDIEELEEVSAAKPLFAIRMLIVQQVNSLRDQLAAAQLDVDRRDAEIEQLNEELDIKVREHEKEITQVEAEWRDEVLEARAQVDELKDQDIKDMREALLEREDELAAANDKVAELQNDQAETHDRLEETLANIERDNAEKETDLIAANREIEALGQRVYELEEACEELRAKEIQLDSELRSADEAFDQAKTHYESLVAALKEARKKVQEERDEAVTEAREAEAKRLADLETATRAREYEVEKLRRALAEREQVNVRLQTELDAARDRVAQKDMDLAAVQTSLRSLETERRKLGDERSSARYGLEHEIERVKRDLIAAEDDLQRARDELDRSEERLRQKDMEVSSMLDTQRELENRLASERQGRLNLSDKLDMANKHAKQYEREANNLRERIEELEPMLSNTQQEQYKIQRQSEAQRQERSELLARVYKDISRFLGSEDASAPANFNVLRDTLLSRLRAMLAVRSDFEKRIRETENSIDQRMGSLKRQLESKWKALDSFEASVKKLELTRMQWKSKYALKEGELDAAKARNAELSQQLSSLRAGSSSTDSSQIRSLTERALSAEKRASNAARQLALLEDKLAEQQGRAGQVEDKWAARVREYENRLRIAGEKIKTEKQGGKERARHLEEQVRELERQVEAARRRNQRAEGVVASAQHLLPHSP</sequence>
<evidence type="ECO:0000256" key="4">
    <source>
        <dbReference type="SAM" id="MobiDB-lite"/>
    </source>
</evidence>